<dbReference type="PANTHER" id="PTHR23172:SF19">
    <property type="entry name" value="J DOMAIN-CONTAINING PROTEIN"/>
    <property type="match status" value="1"/>
</dbReference>
<feature type="compositionally biased region" description="Polar residues" evidence="2">
    <location>
        <begin position="141"/>
        <end position="152"/>
    </location>
</feature>
<dbReference type="PROSITE" id="PS50030">
    <property type="entry name" value="UBA"/>
    <property type="match status" value="1"/>
</dbReference>
<proteinExistence type="predicted"/>
<dbReference type="GO" id="GO:0072318">
    <property type="term" value="P:clathrin coat disassembly"/>
    <property type="evidence" value="ECO:0007669"/>
    <property type="project" value="TreeGrafter"/>
</dbReference>
<dbReference type="SMART" id="SM00165">
    <property type="entry name" value="UBA"/>
    <property type="match status" value="1"/>
</dbReference>
<dbReference type="SUPFAM" id="SSF46934">
    <property type="entry name" value="UBA-like"/>
    <property type="match status" value="1"/>
</dbReference>
<feature type="region of interest" description="Disordered" evidence="2">
    <location>
        <begin position="1"/>
        <end position="87"/>
    </location>
</feature>
<dbReference type="GO" id="GO:0031982">
    <property type="term" value="C:vesicle"/>
    <property type="evidence" value="ECO:0007669"/>
    <property type="project" value="TreeGrafter"/>
</dbReference>
<dbReference type="InterPro" id="IPR011990">
    <property type="entry name" value="TPR-like_helical_dom_sf"/>
</dbReference>
<feature type="compositionally biased region" description="Polar residues" evidence="2">
    <location>
        <begin position="44"/>
        <end position="86"/>
    </location>
</feature>
<dbReference type="FunFam" id="1.10.287.110:FF:000002">
    <property type="entry name" value="putative tyrosine-protein phosphatase auxilin isoform X2"/>
    <property type="match status" value="1"/>
</dbReference>
<feature type="compositionally biased region" description="Low complexity" evidence="2">
    <location>
        <begin position="32"/>
        <end position="43"/>
    </location>
</feature>
<evidence type="ECO:0000259" key="3">
    <source>
        <dbReference type="PROSITE" id="PS50030"/>
    </source>
</evidence>
<dbReference type="AlphaFoldDB" id="A0A6G1HD58"/>
<feature type="region of interest" description="Disordered" evidence="2">
    <location>
        <begin position="792"/>
        <end position="832"/>
    </location>
</feature>
<dbReference type="SUPFAM" id="SSF46565">
    <property type="entry name" value="Chaperone J-domain"/>
    <property type="match status" value="1"/>
</dbReference>
<dbReference type="Proteomes" id="UP000800041">
    <property type="component" value="Unassembled WGS sequence"/>
</dbReference>
<dbReference type="FunFam" id="1.25.40.10:FF:000354">
    <property type="entry name" value="UBA domain-containing protein 7"/>
    <property type="match status" value="1"/>
</dbReference>
<keyword evidence="5" id="KW-1185">Reference proteome</keyword>
<dbReference type="EMBL" id="ML977140">
    <property type="protein sequence ID" value="KAF1991166.1"/>
    <property type="molecule type" value="Genomic_DNA"/>
</dbReference>
<feature type="coiled-coil region" evidence="1">
    <location>
        <begin position="834"/>
        <end position="861"/>
    </location>
</feature>
<dbReference type="GO" id="GO:0030276">
    <property type="term" value="F:clathrin binding"/>
    <property type="evidence" value="ECO:0007669"/>
    <property type="project" value="TreeGrafter"/>
</dbReference>
<feature type="compositionally biased region" description="Basic and acidic residues" evidence="2">
    <location>
        <begin position="399"/>
        <end position="412"/>
    </location>
</feature>
<feature type="region of interest" description="Disordered" evidence="2">
    <location>
        <begin position="442"/>
        <end position="655"/>
    </location>
</feature>
<dbReference type="Pfam" id="PF22562">
    <property type="entry name" value="UBA_7"/>
    <property type="match status" value="1"/>
</dbReference>
<dbReference type="InterPro" id="IPR015940">
    <property type="entry name" value="UBA"/>
</dbReference>
<sequence length="956" mass="102153">MNDLADLDWKPTAPSSSNPNPNPNPKANYNFPTLQPTPSPSLSGRTTPLSAHPSGNNANSNRNVKAGSKTATPANDSFSGLLNLNSGKAEKNLSLQERQKALLEEKAKQQAAQQAQYGAQNTFWDSLGEKKTEPNRYPFASQPQTGTSNPFSANYVPPVAQGKAKQQNTESEADILAAFDSEAPVDASSHFPVSEDALSRRSTPANGFGNGALGAPKSMAVENNAFDDDDDPFGLGQMSRPSYQAQPQARAPPPADDDDILGMLGKPVTEVQRPAPATQRALSPDSSDDEGPEPAEIRSRASNPRDKAVAELVDMGFPAEKSVEALAQTDSGVNVQAAVGWLLNQAHEEAKQKAKGGTSSPAPARDPRRETSATRPSRGDSSTPAWMRPQPERSGSSQRRQDNRSPGAEKDVSQYASEFGSTLFKSANSLWKTGKKNVQKAVADFQEPDTSGQPKWMREAQMQEAANQSRPAGADPGRRRAPEPSSNVTDEAMMLEGGSRPQKPSRPSSTRPDASTTPFRTQSPASRDTPDRTGPQPKFMQQPHRPQQPVTRRTPQDLIEQESAQAYVSPARRRKVTPPQAEEPRPETRPTPAPRTVPQASPSLKSNNPFNGNSRSPAATSTPPVRSTPIPTRPKAPTRNIPSLPPSALSTSTNHRLAGTASFKRGDYSAAHISYTSALQPLPSQHPVTIILLCNRALTNLKVGDPKAAIADAEQAIAVIGVSRGEGEKIDLGGVDGEKEMKEFFGKALMRRAEAMEHMEKWKDAASAWKEAVEAGVGGAVSIQGRNRCEKAAASSGAGGGSSAPVQPKAKTAPARPQPVKKLATRPAASTAASAEAVKKLREANKAAEAADDEKFALTDQVDAKLTAWKGSKSDNLRALLGSLDAVLWPDAGWKKVGMGELVMPGKVKIAYMKAIAKVHPDKIPQNASTEQKMISAAVFSTLNEAWDKFKKDNNL</sequence>
<dbReference type="Gene3D" id="1.10.8.10">
    <property type="entry name" value="DNA helicase RuvA subunit, C-terminal domain"/>
    <property type="match status" value="1"/>
</dbReference>
<evidence type="ECO:0000256" key="1">
    <source>
        <dbReference type="SAM" id="Coils"/>
    </source>
</evidence>
<dbReference type="GO" id="GO:0005737">
    <property type="term" value="C:cytoplasm"/>
    <property type="evidence" value="ECO:0007669"/>
    <property type="project" value="TreeGrafter"/>
</dbReference>
<feature type="compositionally biased region" description="Polar residues" evidence="2">
    <location>
        <begin position="505"/>
        <end position="526"/>
    </location>
</feature>
<feature type="compositionally biased region" description="Basic and acidic residues" evidence="2">
    <location>
        <begin position="295"/>
        <end position="309"/>
    </location>
</feature>
<dbReference type="OrthoDB" id="1717591at2759"/>
<name>A0A6G1HD58_9PEZI</name>
<protein>
    <recommendedName>
        <fullName evidence="3">UBA domain-containing protein</fullName>
    </recommendedName>
</protein>
<feature type="region of interest" description="Disordered" evidence="2">
    <location>
        <begin position="130"/>
        <end position="313"/>
    </location>
</feature>
<dbReference type="InterPro" id="IPR009060">
    <property type="entry name" value="UBA-like_sf"/>
</dbReference>
<organism evidence="4 5">
    <name type="scientific">Aulographum hederae CBS 113979</name>
    <dbReference type="NCBI Taxonomy" id="1176131"/>
    <lineage>
        <taxon>Eukaryota</taxon>
        <taxon>Fungi</taxon>
        <taxon>Dikarya</taxon>
        <taxon>Ascomycota</taxon>
        <taxon>Pezizomycotina</taxon>
        <taxon>Dothideomycetes</taxon>
        <taxon>Pleosporomycetidae</taxon>
        <taxon>Aulographales</taxon>
        <taxon>Aulographaceae</taxon>
    </lineage>
</organism>
<feature type="compositionally biased region" description="Polar residues" evidence="2">
    <location>
        <begin position="601"/>
        <end position="625"/>
    </location>
</feature>
<dbReference type="CDD" id="cd06257">
    <property type="entry name" value="DnaJ"/>
    <property type="match status" value="1"/>
</dbReference>
<gene>
    <name evidence="4" type="ORF">K402DRAFT_369060</name>
</gene>
<evidence type="ECO:0000256" key="2">
    <source>
        <dbReference type="SAM" id="MobiDB-lite"/>
    </source>
</evidence>
<dbReference type="GO" id="GO:0072583">
    <property type="term" value="P:clathrin-dependent endocytosis"/>
    <property type="evidence" value="ECO:0007669"/>
    <property type="project" value="TreeGrafter"/>
</dbReference>
<keyword evidence="1" id="KW-0175">Coiled coil</keyword>
<accession>A0A6G1HD58</accession>
<dbReference type="PANTHER" id="PTHR23172">
    <property type="entry name" value="AUXILIN/CYCLIN G-ASSOCIATED KINASE-RELATED"/>
    <property type="match status" value="1"/>
</dbReference>
<evidence type="ECO:0000313" key="4">
    <source>
        <dbReference type="EMBL" id="KAF1991166.1"/>
    </source>
</evidence>
<feature type="compositionally biased region" description="Polar residues" evidence="2">
    <location>
        <begin position="373"/>
        <end position="384"/>
    </location>
</feature>
<feature type="compositionally biased region" description="Polar residues" evidence="2">
    <location>
        <begin position="544"/>
        <end position="553"/>
    </location>
</feature>
<feature type="region of interest" description="Disordered" evidence="2">
    <location>
        <begin position="346"/>
        <end position="414"/>
    </location>
</feature>
<dbReference type="InterPro" id="IPR036869">
    <property type="entry name" value="J_dom_sf"/>
</dbReference>
<reference evidence="4" key="1">
    <citation type="journal article" date="2020" name="Stud. Mycol.">
        <title>101 Dothideomycetes genomes: a test case for predicting lifestyles and emergence of pathogens.</title>
        <authorList>
            <person name="Haridas S."/>
            <person name="Albert R."/>
            <person name="Binder M."/>
            <person name="Bloem J."/>
            <person name="Labutti K."/>
            <person name="Salamov A."/>
            <person name="Andreopoulos B."/>
            <person name="Baker S."/>
            <person name="Barry K."/>
            <person name="Bills G."/>
            <person name="Bluhm B."/>
            <person name="Cannon C."/>
            <person name="Castanera R."/>
            <person name="Culley D."/>
            <person name="Daum C."/>
            <person name="Ezra D."/>
            <person name="Gonzalez J."/>
            <person name="Henrissat B."/>
            <person name="Kuo A."/>
            <person name="Liang C."/>
            <person name="Lipzen A."/>
            <person name="Lutzoni F."/>
            <person name="Magnuson J."/>
            <person name="Mondo S."/>
            <person name="Nolan M."/>
            <person name="Ohm R."/>
            <person name="Pangilinan J."/>
            <person name="Park H.-J."/>
            <person name="Ramirez L."/>
            <person name="Alfaro M."/>
            <person name="Sun H."/>
            <person name="Tritt A."/>
            <person name="Yoshinaga Y."/>
            <person name="Zwiers L.-H."/>
            <person name="Turgeon B."/>
            <person name="Goodwin S."/>
            <person name="Spatafora J."/>
            <person name="Crous P."/>
            <person name="Grigoriev I."/>
        </authorList>
    </citation>
    <scope>NUCLEOTIDE SEQUENCE</scope>
    <source>
        <strain evidence="4">CBS 113979</strain>
    </source>
</reference>
<dbReference type="Gene3D" id="1.25.40.10">
    <property type="entry name" value="Tetratricopeptide repeat domain"/>
    <property type="match status" value="1"/>
</dbReference>
<feature type="domain" description="UBA" evidence="3">
    <location>
        <begin position="303"/>
        <end position="345"/>
    </location>
</feature>
<evidence type="ECO:0000313" key="5">
    <source>
        <dbReference type="Proteomes" id="UP000800041"/>
    </source>
</evidence>
<dbReference type="InterPro" id="IPR001623">
    <property type="entry name" value="DnaJ_domain"/>
</dbReference>
<dbReference type="Gene3D" id="1.10.287.110">
    <property type="entry name" value="DnaJ domain"/>
    <property type="match status" value="1"/>
</dbReference>
<dbReference type="SUPFAM" id="SSF48452">
    <property type="entry name" value="TPR-like"/>
    <property type="match status" value="1"/>
</dbReference>